<protein>
    <recommendedName>
        <fullName evidence="2">GH16 domain-containing protein</fullName>
    </recommendedName>
</protein>
<dbReference type="CDD" id="cd02181">
    <property type="entry name" value="GH16_fungal_Lam16A_glucanase"/>
    <property type="match status" value="1"/>
</dbReference>
<evidence type="ECO:0000313" key="4">
    <source>
        <dbReference type="EnsemblFungi" id="EJT75646"/>
    </source>
</evidence>
<reference evidence="4" key="5">
    <citation type="submission" date="2018-04" db="UniProtKB">
        <authorList>
            <consortium name="EnsemblFungi"/>
        </authorList>
    </citation>
    <scope>IDENTIFICATION</scope>
    <source>
        <strain evidence="4">R3-111a-1</strain>
    </source>
</reference>
<dbReference type="VEuPathDB" id="FungiDB:GGTG_05578"/>
<feature type="domain" description="GH16" evidence="2">
    <location>
        <begin position="29"/>
        <end position="300"/>
    </location>
</feature>
<dbReference type="Pfam" id="PF26113">
    <property type="entry name" value="GH16_XgeA"/>
    <property type="match status" value="1"/>
</dbReference>
<evidence type="ECO:0000313" key="3">
    <source>
        <dbReference type="EMBL" id="EJT75646.1"/>
    </source>
</evidence>
<reference evidence="4" key="4">
    <citation type="journal article" date="2015" name="G3 (Bethesda)">
        <title>Genome sequences of three phytopathogenic species of the Magnaporthaceae family of fungi.</title>
        <authorList>
            <person name="Okagaki L.H."/>
            <person name="Nunes C.C."/>
            <person name="Sailsbery J."/>
            <person name="Clay B."/>
            <person name="Brown D."/>
            <person name="John T."/>
            <person name="Oh Y."/>
            <person name="Young N."/>
            <person name="Fitzgerald M."/>
            <person name="Haas B.J."/>
            <person name="Zeng Q."/>
            <person name="Young S."/>
            <person name="Adiconis X."/>
            <person name="Fan L."/>
            <person name="Levin J.Z."/>
            <person name="Mitchell T.K."/>
            <person name="Okubara P.A."/>
            <person name="Farman M.L."/>
            <person name="Kohn L.M."/>
            <person name="Birren B."/>
            <person name="Ma L.-J."/>
            <person name="Dean R.A."/>
        </authorList>
    </citation>
    <scope>NUCLEOTIDE SEQUENCE</scope>
    <source>
        <strain evidence="4">R3-111a-1</strain>
    </source>
</reference>
<reference evidence="5" key="1">
    <citation type="submission" date="2010-07" db="EMBL/GenBank/DDBJ databases">
        <title>The genome sequence of Gaeumannomyces graminis var. tritici strain R3-111a-1.</title>
        <authorList>
            <consortium name="The Broad Institute Genome Sequencing Platform"/>
            <person name="Ma L.-J."/>
            <person name="Dead R."/>
            <person name="Young S."/>
            <person name="Zeng Q."/>
            <person name="Koehrsen M."/>
            <person name="Alvarado L."/>
            <person name="Berlin A."/>
            <person name="Chapman S.B."/>
            <person name="Chen Z."/>
            <person name="Freedman E."/>
            <person name="Gellesch M."/>
            <person name="Goldberg J."/>
            <person name="Griggs A."/>
            <person name="Gujja S."/>
            <person name="Heilman E.R."/>
            <person name="Heiman D."/>
            <person name="Hepburn T."/>
            <person name="Howarth C."/>
            <person name="Jen D."/>
            <person name="Larson L."/>
            <person name="Mehta T."/>
            <person name="Neiman D."/>
            <person name="Pearson M."/>
            <person name="Roberts A."/>
            <person name="Saif S."/>
            <person name="Shea T."/>
            <person name="Shenoy N."/>
            <person name="Sisk P."/>
            <person name="Stolte C."/>
            <person name="Sykes S."/>
            <person name="Walk T."/>
            <person name="White J."/>
            <person name="Yandava C."/>
            <person name="Haas B."/>
            <person name="Nusbaum C."/>
            <person name="Birren B."/>
        </authorList>
    </citation>
    <scope>NUCLEOTIDE SEQUENCE [LARGE SCALE GENOMIC DNA]</scope>
    <source>
        <strain evidence="5">R3-111a-1</strain>
    </source>
</reference>
<dbReference type="RefSeq" id="XP_009221646.1">
    <property type="nucleotide sequence ID" value="XM_009223382.1"/>
</dbReference>
<feature type="signal peptide" evidence="1">
    <location>
        <begin position="1"/>
        <end position="19"/>
    </location>
</feature>
<dbReference type="InterPro" id="IPR000757">
    <property type="entry name" value="Beta-glucanase-like"/>
</dbReference>
<dbReference type="Gene3D" id="2.60.120.200">
    <property type="match status" value="1"/>
</dbReference>
<dbReference type="PANTHER" id="PTHR10963">
    <property type="entry name" value="GLYCOSYL HYDROLASE-RELATED"/>
    <property type="match status" value="1"/>
</dbReference>
<dbReference type="InterPro" id="IPR013320">
    <property type="entry name" value="ConA-like_dom_sf"/>
</dbReference>
<dbReference type="STRING" id="644352.J3NWB4"/>
<dbReference type="HOGENOM" id="CLU_016972_0_3_1"/>
<proteinExistence type="predicted"/>
<dbReference type="PROSITE" id="PS51762">
    <property type="entry name" value="GH16_2"/>
    <property type="match status" value="1"/>
</dbReference>
<evidence type="ECO:0000259" key="2">
    <source>
        <dbReference type="PROSITE" id="PS51762"/>
    </source>
</evidence>
<sequence length="341" mass="37334">MAFAKILTVLLAAAAAVSAQQTYTLVKTYDKSNGFYDLFVVRDRAYFQKLGYADGDPTSGFVDYVSKQEGIKSGLIAYRGNQLYIGVDYNSTLNPKGPGRKAVRLESKATWDSGLMLVDIQHMPGNACGSWPAFWAYNADENPYSEIDILEGSGWPSQSANIVSLHTCGQCAFPSLRGTEVRRDCDMKAGPTCDGEVKNPAGCGLTGAKDSYGDGFNKNGGGVYALQLNSDGIKVWFHPRGNIPFDINMGKPNTTGWPNLMANFPSSKSCNVSKMFKNLSIIINTTFCGSSIYNWKVQTEGWPQCRSAKGGSCEAYVAANPQAYKEAYWLFNWVKIYQEKA</sequence>
<keyword evidence="1" id="KW-0732">Signal</keyword>
<dbReference type="OrthoDB" id="192832at2759"/>
<feature type="chain" id="PRO_5015094566" description="GH16 domain-containing protein" evidence="1">
    <location>
        <begin position="20"/>
        <end position="341"/>
    </location>
</feature>
<evidence type="ECO:0000256" key="1">
    <source>
        <dbReference type="SAM" id="SignalP"/>
    </source>
</evidence>
<dbReference type="EnsemblFungi" id="EJT75646">
    <property type="protein sequence ID" value="EJT75646"/>
    <property type="gene ID" value="GGTG_05578"/>
</dbReference>
<name>J3NWB4_GAET3</name>
<dbReference type="GO" id="GO:0004553">
    <property type="term" value="F:hydrolase activity, hydrolyzing O-glycosyl compounds"/>
    <property type="evidence" value="ECO:0007669"/>
    <property type="project" value="InterPro"/>
</dbReference>
<keyword evidence="5" id="KW-1185">Reference proteome</keyword>
<dbReference type="EMBL" id="GL385397">
    <property type="protein sequence ID" value="EJT75646.1"/>
    <property type="molecule type" value="Genomic_DNA"/>
</dbReference>
<dbReference type="GeneID" id="20346036"/>
<reference evidence="3" key="2">
    <citation type="submission" date="2010-07" db="EMBL/GenBank/DDBJ databases">
        <authorList>
            <consortium name="The Broad Institute Genome Sequencing Platform"/>
            <consortium name="Broad Institute Genome Sequencing Center for Infectious Disease"/>
            <person name="Ma L.-J."/>
            <person name="Dead R."/>
            <person name="Young S."/>
            <person name="Zeng Q."/>
            <person name="Koehrsen M."/>
            <person name="Alvarado L."/>
            <person name="Berlin A."/>
            <person name="Chapman S.B."/>
            <person name="Chen Z."/>
            <person name="Freedman E."/>
            <person name="Gellesch M."/>
            <person name="Goldberg J."/>
            <person name="Griggs A."/>
            <person name="Gujja S."/>
            <person name="Heilman E.R."/>
            <person name="Heiman D."/>
            <person name="Hepburn T."/>
            <person name="Howarth C."/>
            <person name="Jen D."/>
            <person name="Larson L."/>
            <person name="Mehta T."/>
            <person name="Neiman D."/>
            <person name="Pearson M."/>
            <person name="Roberts A."/>
            <person name="Saif S."/>
            <person name="Shea T."/>
            <person name="Shenoy N."/>
            <person name="Sisk P."/>
            <person name="Stolte C."/>
            <person name="Sykes S."/>
            <person name="Walk T."/>
            <person name="White J."/>
            <person name="Yandava C."/>
            <person name="Haas B."/>
            <person name="Nusbaum C."/>
            <person name="Birren B."/>
        </authorList>
    </citation>
    <scope>NUCLEOTIDE SEQUENCE</scope>
    <source>
        <strain evidence="3">R3-111a-1</strain>
    </source>
</reference>
<accession>J3NWB4</accession>
<dbReference type="AlphaFoldDB" id="J3NWB4"/>
<dbReference type="eggNOG" id="ENOG502SKA3">
    <property type="taxonomic scope" value="Eukaryota"/>
</dbReference>
<gene>
    <name evidence="4" type="primary">20346036</name>
    <name evidence="3" type="ORF">GGTG_05578</name>
</gene>
<reference evidence="3" key="3">
    <citation type="submission" date="2010-09" db="EMBL/GenBank/DDBJ databases">
        <title>Annotation of Gaeumannomyces graminis var. tritici R3-111a-1.</title>
        <authorList>
            <consortium name="The Broad Institute Genome Sequencing Platform"/>
            <person name="Ma L.-J."/>
            <person name="Dead R."/>
            <person name="Young S.K."/>
            <person name="Zeng Q."/>
            <person name="Gargeya S."/>
            <person name="Fitzgerald M."/>
            <person name="Haas B."/>
            <person name="Abouelleil A."/>
            <person name="Alvarado L."/>
            <person name="Arachchi H.M."/>
            <person name="Berlin A."/>
            <person name="Brown A."/>
            <person name="Chapman S.B."/>
            <person name="Chen Z."/>
            <person name="Dunbar C."/>
            <person name="Freedman E."/>
            <person name="Gearin G."/>
            <person name="Gellesch M."/>
            <person name="Goldberg J."/>
            <person name="Griggs A."/>
            <person name="Gujja S."/>
            <person name="Heiman D."/>
            <person name="Howarth C."/>
            <person name="Larson L."/>
            <person name="Lui A."/>
            <person name="MacDonald P.J.P."/>
            <person name="Mehta T."/>
            <person name="Montmayeur A."/>
            <person name="Murphy C."/>
            <person name="Neiman D."/>
            <person name="Pearson M."/>
            <person name="Priest M."/>
            <person name="Roberts A."/>
            <person name="Saif S."/>
            <person name="Shea T."/>
            <person name="Shenoy N."/>
            <person name="Sisk P."/>
            <person name="Stolte C."/>
            <person name="Sykes S."/>
            <person name="Yandava C."/>
            <person name="Wortman J."/>
            <person name="Nusbaum C."/>
            <person name="Birren B."/>
        </authorList>
    </citation>
    <scope>NUCLEOTIDE SEQUENCE</scope>
    <source>
        <strain evidence="3">R3-111a-1</strain>
    </source>
</reference>
<organism evidence="3">
    <name type="scientific">Gaeumannomyces tritici (strain R3-111a-1)</name>
    <name type="common">Wheat and barley take-all root rot fungus</name>
    <name type="synonym">Gaeumannomyces graminis var. tritici</name>
    <dbReference type="NCBI Taxonomy" id="644352"/>
    <lineage>
        <taxon>Eukaryota</taxon>
        <taxon>Fungi</taxon>
        <taxon>Dikarya</taxon>
        <taxon>Ascomycota</taxon>
        <taxon>Pezizomycotina</taxon>
        <taxon>Sordariomycetes</taxon>
        <taxon>Sordariomycetidae</taxon>
        <taxon>Magnaporthales</taxon>
        <taxon>Magnaporthaceae</taxon>
        <taxon>Gaeumannomyces</taxon>
    </lineage>
</organism>
<evidence type="ECO:0000313" key="5">
    <source>
        <dbReference type="Proteomes" id="UP000006039"/>
    </source>
</evidence>
<dbReference type="SUPFAM" id="SSF49899">
    <property type="entry name" value="Concanavalin A-like lectins/glucanases"/>
    <property type="match status" value="1"/>
</dbReference>
<dbReference type="GO" id="GO:0009251">
    <property type="term" value="P:glucan catabolic process"/>
    <property type="evidence" value="ECO:0007669"/>
    <property type="project" value="TreeGrafter"/>
</dbReference>
<dbReference type="InterPro" id="IPR050546">
    <property type="entry name" value="Glycosyl_Hydrlase_16"/>
</dbReference>
<dbReference type="Proteomes" id="UP000006039">
    <property type="component" value="Unassembled WGS sequence"/>
</dbReference>
<dbReference type="PANTHER" id="PTHR10963:SF24">
    <property type="entry name" value="GLYCOSIDASE C21B10.07-RELATED"/>
    <property type="match status" value="1"/>
</dbReference>